<organism evidence="1 2">
    <name type="scientific">Jeotgalibaca dankookensis</name>
    <dbReference type="NCBI Taxonomy" id="708126"/>
    <lineage>
        <taxon>Bacteria</taxon>
        <taxon>Bacillati</taxon>
        <taxon>Bacillota</taxon>
        <taxon>Bacilli</taxon>
        <taxon>Lactobacillales</taxon>
        <taxon>Carnobacteriaceae</taxon>
        <taxon>Jeotgalibaca</taxon>
    </lineage>
</organism>
<dbReference type="KEGG" id="jda:BW727_101240"/>
<dbReference type="Proteomes" id="UP000188993">
    <property type="component" value="Chromosome"/>
</dbReference>
<evidence type="ECO:0000313" key="1">
    <source>
        <dbReference type="EMBL" id="AQS53607.1"/>
    </source>
</evidence>
<dbReference type="OrthoDB" id="2169309at2"/>
<dbReference type="RefSeq" id="WP_062468831.1">
    <property type="nucleotide sequence ID" value="NZ_BBYN01000009.1"/>
</dbReference>
<gene>
    <name evidence="1" type="ORF">BW727_101240</name>
</gene>
<dbReference type="EMBL" id="CP019728">
    <property type="protein sequence ID" value="AQS53607.1"/>
    <property type="molecule type" value="Genomic_DNA"/>
</dbReference>
<accession>A0A1S6IPY2</accession>
<name>A0A1S6IPY2_9LACT</name>
<sequence>MDFDDFKSNINAIKSLSGISQKKRATLLFTQMNALEMLLSDEKSTLNCQEIADARNLYGSIDTYRHRLLDEEPNNLDMHLQK</sequence>
<protein>
    <submittedName>
        <fullName evidence="1">Uncharacterized protein</fullName>
    </submittedName>
</protein>
<dbReference type="AlphaFoldDB" id="A0A1S6IPY2"/>
<reference evidence="1 2" key="1">
    <citation type="journal article" date="2014" name="Int. J. Syst. Evol. Microbiol.">
        <title>Jeotgalibaca dankookensis gen. nov., sp. nov., a member of the family Carnobacteriaceae, isolated from seujeot (Korean traditional food).</title>
        <authorList>
            <person name="Lee D.G."/>
            <person name="Trujillo M.E."/>
            <person name="Kang H."/>
            <person name="Ahn T.Y."/>
        </authorList>
    </citation>
    <scope>NUCLEOTIDE SEQUENCE [LARGE SCALE GENOMIC DNA]</scope>
    <source>
        <strain evidence="1 2">EX-07</strain>
    </source>
</reference>
<proteinExistence type="predicted"/>
<keyword evidence="2" id="KW-1185">Reference proteome</keyword>
<evidence type="ECO:0000313" key="2">
    <source>
        <dbReference type="Proteomes" id="UP000188993"/>
    </source>
</evidence>